<evidence type="ECO:0000256" key="1">
    <source>
        <dbReference type="SAM" id="Coils"/>
    </source>
</evidence>
<dbReference type="EMBL" id="JAYRBN010000059">
    <property type="protein sequence ID" value="KAL2741104.1"/>
    <property type="molecule type" value="Genomic_DNA"/>
</dbReference>
<evidence type="ECO:0000313" key="2">
    <source>
        <dbReference type="EMBL" id="KAL2741104.1"/>
    </source>
</evidence>
<gene>
    <name evidence="2" type="ORF">V1477_010165</name>
</gene>
<sequence length="178" mass="20918">MASEHKKILMKLNVAELKETAADRSQYYTFNTIMLVDTVQWKRALANFKVKTLIWYHIPVNTDELLRLIETISDECVQMADLKEQLEERIRKTTENFSVYSDKFVVVMLNRFKKITLLKVKDSYGYVSVAKDCLKYQTINKNQVNLIKYTLLDIGGLISLNKERFIENFVQKNSNLKH</sequence>
<keyword evidence="1" id="KW-0175">Coiled coil</keyword>
<organism evidence="2 3">
    <name type="scientific">Vespula maculifrons</name>
    <name type="common">Eastern yellow jacket</name>
    <name type="synonym">Wasp</name>
    <dbReference type="NCBI Taxonomy" id="7453"/>
    <lineage>
        <taxon>Eukaryota</taxon>
        <taxon>Metazoa</taxon>
        <taxon>Ecdysozoa</taxon>
        <taxon>Arthropoda</taxon>
        <taxon>Hexapoda</taxon>
        <taxon>Insecta</taxon>
        <taxon>Pterygota</taxon>
        <taxon>Neoptera</taxon>
        <taxon>Endopterygota</taxon>
        <taxon>Hymenoptera</taxon>
        <taxon>Apocrita</taxon>
        <taxon>Aculeata</taxon>
        <taxon>Vespoidea</taxon>
        <taxon>Vespidae</taxon>
        <taxon>Vespinae</taxon>
        <taxon>Vespula</taxon>
    </lineage>
</organism>
<comment type="caution">
    <text evidence="2">The sequence shown here is derived from an EMBL/GenBank/DDBJ whole genome shotgun (WGS) entry which is preliminary data.</text>
</comment>
<name>A0ABD2C8L7_VESMC</name>
<accession>A0ABD2C8L7</accession>
<proteinExistence type="predicted"/>
<feature type="coiled-coil region" evidence="1">
    <location>
        <begin position="69"/>
        <end position="103"/>
    </location>
</feature>
<dbReference type="Proteomes" id="UP001607303">
    <property type="component" value="Unassembled WGS sequence"/>
</dbReference>
<evidence type="ECO:0000313" key="3">
    <source>
        <dbReference type="Proteomes" id="UP001607303"/>
    </source>
</evidence>
<keyword evidence="3" id="KW-1185">Reference proteome</keyword>
<protein>
    <submittedName>
        <fullName evidence="2">Uncharacterized protein</fullName>
    </submittedName>
</protein>
<reference evidence="2 3" key="1">
    <citation type="journal article" date="2024" name="Ann. Entomol. Soc. Am.">
        <title>Genomic analyses of the southern and eastern yellowjacket wasps (Hymenoptera: Vespidae) reveal evolutionary signatures of social life.</title>
        <authorList>
            <person name="Catto M.A."/>
            <person name="Caine P.B."/>
            <person name="Orr S.E."/>
            <person name="Hunt B.G."/>
            <person name="Goodisman M.A.D."/>
        </authorList>
    </citation>
    <scope>NUCLEOTIDE SEQUENCE [LARGE SCALE GENOMIC DNA]</scope>
    <source>
        <strain evidence="2">232</strain>
        <tissue evidence="2">Head and thorax</tissue>
    </source>
</reference>
<dbReference type="AlphaFoldDB" id="A0ABD2C8L7"/>